<comment type="caution">
    <text evidence="1">The sequence shown here is derived from an EMBL/GenBank/DDBJ whole genome shotgun (WGS) entry which is preliminary data.</text>
</comment>
<evidence type="ECO:0000313" key="1">
    <source>
        <dbReference type="EMBL" id="KAF4042021.1"/>
    </source>
</evidence>
<evidence type="ECO:0000313" key="2">
    <source>
        <dbReference type="Proteomes" id="UP000602510"/>
    </source>
</evidence>
<proteinExistence type="predicted"/>
<accession>A0A833WY32</accession>
<sequence length="90" mass="10620">MYQRSSALVYQMLVYLKTSNTATNQNCTTVQPLFFTVRSDIRETFLTMKDQHVNIFLQWNPNVQPKIQRSLEFHQQHYFALDGACAFRAQ</sequence>
<protein>
    <submittedName>
        <fullName evidence="1">Uncharacterized protein</fullName>
    </submittedName>
</protein>
<gene>
    <name evidence="1" type="ORF">GN244_ATG05745</name>
</gene>
<reference evidence="1" key="1">
    <citation type="submission" date="2020-04" db="EMBL/GenBank/DDBJ databases">
        <title>Hybrid Assembly of Korean Phytophthora infestans isolates.</title>
        <authorList>
            <person name="Prokchorchik M."/>
            <person name="Lee Y."/>
            <person name="Seo J."/>
            <person name="Cho J.-H."/>
            <person name="Park Y.-E."/>
            <person name="Jang D.-C."/>
            <person name="Im J.-S."/>
            <person name="Choi J.-G."/>
            <person name="Park H.-J."/>
            <person name="Lee G.-B."/>
            <person name="Lee Y.-G."/>
            <person name="Hong S.-Y."/>
            <person name="Cho K."/>
            <person name="Sohn K.H."/>
        </authorList>
    </citation>
    <scope>NUCLEOTIDE SEQUENCE</scope>
    <source>
        <strain evidence="1">KR_1_A1</strain>
    </source>
</reference>
<organism evidence="1 2">
    <name type="scientific">Phytophthora infestans</name>
    <name type="common">Potato late blight agent</name>
    <name type="synonym">Botrytis infestans</name>
    <dbReference type="NCBI Taxonomy" id="4787"/>
    <lineage>
        <taxon>Eukaryota</taxon>
        <taxon>Sar</taxon>
        <taxon>Stramenopiles</taxon>
        <taxon>Oomycota</taxon>
        <taxon>Peronosporomycetes</taxon>
        <taxon>Peronosporales</taxon>
        <taxon>Peronosporaceae</taxon>
        <taxon>Phytophthora</taxon>
    </lineage>
</organism>
<name>A0A833WY32_PHYIN</name>
<dbReference type="Proteomes" id="UP000602510">
    <property type="component" value="Unassembled WGS sequence"/>
</dbReference>
<dbReference type="AlphaFoldDB" id="A0A833WY32"/>
<dbReference type="EMBL" id="WSZM01000109">
    <property type="protein sequence ID" value="KAF4042021.1"/>
    <property type="molecule type" value="Genomic_DNA"/>
</dbReference>
<keyword evidence="2" id="KW-1185">Reference proteome</keyword>